<dbReference type="HOGENOM" id="CLU_2980086_0_0_1"/>
<dbReference type="Proteomes" id="UP000054217">
    <property type="component" value="Unassembled WGS sequence"/>
</dbReference>
<dbReference type="InParanoid" id="A0A0C3JV93"/>
<organism evidence="1 2">
    <name type="scientific">Pisolithus tinctorius Marx 270</name>
    <dbReference type="NCBI Taxonomy" id="870435"/>
    <lineage>
        <taxon>Eukaryota</taxon>
        <taxon>Fungi</taxon>
        <taxon>Dikarya</taxon>
        <taxon>Basidiomycota</taxon>
        <taxon>Agaricomycotina</taxon>
        <taxon>Agaricomycetes</taxon>
        <taxon>Agaricomycetidae</taxon>
        <taxon>Boletales</taxon>
        <taxon>Sclerodermatineae</taxon>
        <taxon>Pisolithaceae</taxon>
        <taxon>Pisolithus</taxon>
    </lineage>
</organism>
<sequence>MTVSGQASGAGLSTVECGRLRTSGPFWFRNVGNRFGYEGADLVLGICSKAHKSPQALL</sequence>
<evidence type="ECO:0000313" key="1">
    <source>
        <dbReference type="EMBL" id="KIO13073.1"/>
    </source>
</evidence>
<name>A0A0C3JV93_PISTI</name>
<dbReference type="EMBL" id="KN831947">
    <property type="protein sequence ID" value="KIO13073.1"/>
    <property type="molecule type" value="Genomic_DNA"/>
</dbReference>
<keyword evidence="2" id="KW-1185">Reference proteome</keyword>
<evidence type="ECO:0000313" key="2">
    <source>
        <dbReference type="Proteomes" id="UP000054217"/>
    </source>
</evidence>
<gene>
    <name evidence="1" type="ORF">M404DRAFT_994024</name>
</gene>
<protein>
    <submittedName>
        <fullName evidence="1">Uncharacterized protein</fullName>
    </submittedName>
</protein>
<reference evidence="2" key="2">
    <citation type="submission" date="2015-01" db="EMBL/GenBank/DDBJ databases">
        <title>Evolutionary Origins and Diversification of the Mycorrhizal Mutualists.</title>
        <authorList>
            <consortium name="DOE Joint Genome Institute"/>
            <consortium name="Mycorrhizal Genomics Consortium"/>
            <person name="Kohler A."/>
            <person name="Kuo A."/>
            <person name="Nagy L.G."/>
            <person name="Floudas D."/>
            <person name="Copeland A."/>
            <person name="Barry K.W."/>
            <person name="Cichocki N."/>
            <person name="Veneault-Fourrey C."/>
            <person name="LaButti K."/>
            <person name="Lindquist E.A."/>
            <person name="Lipzen A."/>
            <person name="Lundell T."/>
            <person name="Morin E."/>
            <person name="Murat C."/>
            <person name="Riley R."/>
            <person name="Ohm R."/>
            <person name="Sun H."/>
            <person name="Tunlid A."/>
            <person name="Henrissat B."/>
            <person name="Grigoriev I.V."/>
            <person name="Hibbett D.S."/>
            <person name="Martin F."/>
        </authorList>
    </citation>
    <scope>NUCLEOTIDE SEQUENCE [LARGE SCALE GENOMIC DNA]</scope>
    <source>
        <strain evidence="2">Marx 270</strain>
    </source>
</reference>
<reference evidence="1 2" key="1">
    <citation type="submission" date="2014-04" db="EMBL/GenBank/DDBJ databases">
        <authorList>
            <consortium name="DOE Joint Genome Institute"/>
            <person name="Kuo A."/>
            <person name="Kohler A."/>
            <person name="Costa M.D."/>
            <person name="Nagy L.G."/>
            <person name="Floudas D."/>
            <person name="Copeland A."/>
            <person name="Barry K.W."/>
            <person name="Cichocki N."/>
            <person name="Veneault-Fourrey C."/>
            <person name="LaButti K."/>
            <person name="Lindquist E.A."/>
            <person name="Lipzen A."/>
            <person name="Lundell T."/>
            <person name="Morin E."/>
            <person name="Murat C."/>
            <person name="Sun H."/>
            <person name="Tunlid A."/>
            <person name="Henrissat B."/>
            <person name="Grigoriev I.V."/>
            <person name="Hibbett D.S."/>
            <person name="Martin F."/>
            <person name="Nordberg H.P."/>
            <person name="Cantor M.N."/>
            <person name="Hua S.X."/>
        </authorList>
    </citation>
    <scope>NUCLEOTIDE SEQUENCE [LARGE SCALE GENOMIC DNA]</scope>
    <source>
        <strain evidence="1 2">Marx 270</strain>
    </source>
</reference>
<dbReference type="AlphaFoldDB" id="A0A0C3JV93"/>
<proteinExistence type="predicted"/>
<accession>A0A0C3JV93</accession>